<evidence type="ECO:0000256" key="1">
    <source>
        <dbReference type="ARBA" id="ARBA00022801"/>
    </source>
</evidence>
<proteinExistence type="predicted"/>
<dbReference type="SUPFAM" id="SSF55811">
    <property type="entry name" value="Nudix"/>
    <property type="match status" value="1"/>
</dbReference>
<dbReference type="AlphaFoldDB" id="A0A3E0G6B4"/>
<sequence>MTTNATAHLAADVVLLAEHDGELYVLLVQRGWPPFEGLWAIPGGHLDEGEDAEVAGRRELVEETGLATARLDLVGVYGAPGRDPRGRYVTWAFVARLDHMHEPTAGDDARAARWFLVDTVLASPASLAFDHHQILTDAVALVRTS</sequence>
<evidence type="ECO:0000313" key="3">
    <source>
        <dbReference type="EMBL" id="REH18263.1"/>
    </source>
</evidence>
<dbReference type="GO" id="GO:0016787">
    <property type="term" value="F:hydrolase activity"/>
    <property type="evidence" value="ECO:0007669"/>
    <property type="project" value="UniProtKB-KW"/>
</dbReference>
<dbReference type="EMBL" id="QUNO01000036">
    <property type="protein sequence ID" value="REH18263.1"/>
    <property type="molecule type" value="Genomic_DNA"/>
</dbReference>
<dbReference type="PROSITE" id="PS51462">
    <property type="entry name" value="NUDIX"/>
    <property type="match status" value="1"/>
</dbReference>
<dbReference type="Proteomes" id="UP000256269">
    <property type="component" value="Unassembled WGS sequence"/>
</dbReference>
<dbReference type="RefSeq" id="WP_116182122.1">
    <property type="nucleotide sequence ID" value="NZ_CP144379.1"/>
</dbReference>
<comment type="caution">
    <text evidence="3">The sequence shown here is derived from an EMBL/GenBank/DDBJ whole genome shotgun (WGS) entry which is preliminary data.</text>
</comment>
<dbReference type="PANTHER" id="PTHR43736">
    <property type="entry name" value="ADP-RIBOSE PYROPHOSPHATASE"/>
    <property type="match status" value="1"/>
</dbReference>
<dbReference type="InterPro" id="IPR015797">
    <property type="entry name" value="NUDIX_hydrolase-like_dom_sf"/>
</dbReference>
<dbReference type="PRINTS" id="PR00502">
    <property type="entry name" value="NUDIXFAMILY"/>
</dbReference>
<reference evidence="3 4" key="1">
    <citation type="submission" date="2018-08" db="EMBL/GenBank/DDBJ databases">
        <title>Genomic Encyclopedia of Archaeal and Bacterial Type Strains, Phase II (KMG-II): from individual species to whole genera.</title>
        <authorList>
            <person name="Goeker M."/>
        </authorList>
    </citation>
    <scope>NUCLEOTIDE SEQUENCE [LARGE SCALE GENOMIC DNA]</scope>
    <source>
        <strain evidence="3 4">DSM 45791</strain>
    </source>
</reference>
<dbReference type="InterPro" id="IPR000086">
    <property type="entry name" value="NUDIX_hydrolase_dom"/>
</dbReference>
<dbReference type="Gene3D" id="3.90.79.10">
    <property type="entry name" value="Nucleoside Triphosphate Pyrophosphohydrolase"/>
    <property type="match status" value="1"/>
</dbReference>
<keyword evidence="4" id="KW-1185">Reference proteome</keyword>
<gene>
    <name evidence="3" type="ORF">BCF44_13618</name>
</gene>
<accession>A0A3E0G6B4</accession>
<protein>
    <submittedName>
        <fullName evidence="3">8-oxo-dGTP diphosphatase</fullName>
    </submittedName>
</protein>
<feature type="domain" description="Nudix hydrolase" evidence="2">
    <location>
        <begin position="6"/>
        <end position="141"/>
    </location>
</feature>
<keyword evidence="1" id="KW-0378">Hydrolase</keyword>
<dbReference type="InterPro" id="IPR020476">
    <property type="entry name" value="Nudix_hydrolase"/>
</dbReference>
<organism evidence="3 4">
    <name type="scientific">Kutzneria buriramensis</name>
    <dbReference type="NCBI Taxonomy" id="1045776"/>
    <lineage>
        <taxon>Bacteria</taxon>
        <taxon>Bacillati</taxon>
        <taxon>Actinomycetota</taxon>
        <taxon>Actinomycetes</taxon>
        <taxon>Pseudonocardiales</taxon>
        <taxon>Pseudonocardiaceae</taxon>
        <taxon>Kutzneria</taxon>
    </lineage>
</organism>
<evidence type="ECO:0000313" key="4">
    <source>
        <dbReference type="Proteomes" id="UP000256269"/>
    </source>
</evidence>
<name>A0A3E0G6B4_9PSEU</name>
<dbReference type="Pfam" id="PF00293">
    <property type="entry name" value="NUDIX"/>
    <property type="match status" value="1"/>
</dbReference>
<dbReference type="OrthoDB" id="9804442at2"/>
<dbReference type="CDD" id="cd18873">
    <property type="entry name" value="NUDIX_NadM_like"/>
    <property type="match status" value="1"/>
</dbReference>
<dbReference type="PANTHER" id="PTHR43736:SF4">
    <property type="entry name" value="SLR1690 PROTEIN"/>
    <property type="match status" value="1"/>
</dbReference>
<evidence type="ECO:0000259" key="2">
    <source>
        <dbReference type="PROSITE" id="PS51462"/>
    </source>
</evidence>